<protein>
    <recommendedName>
        <fullName evidence="2">YubB ferredoxin-like domain-containing protein</fullName>
    </recommendedName>
</protein>
<dbReference type="Proteomes" id="UP000403266">
    <property type="component" value="Unassembled WGS sequence"/>
</dbReference>
<gene>
    <name evidence="3" type="ORF">FS320_13375</name>
</gene>
<reference evidence="3 4" key="1">
    <citation type="journal article" date="2019" name="Syst. Appl. Microbiol.">
        <title>Microvirga tunisiensis sp. nov., a root nodule symbiotic bacterium isolated from Lupinus micranthus and L. luteus grown in Northern Tunisia.</title>
        <authorList>
            <person name="Msaddak A."/>
            <person name="Rejili M."/>
            <person name="Duran D."/>
            <person name="Mars M."/>
            <person name="Palacios J.M."/>
            <person name="Ruiz-Argueso T."/>
            <person name="Rey L."/>
            <person name="Imperial J."/>
        </authorList>
    </citation>
    <scope>NUCLEOTIDE SEQUENCE [LARGE SCALE GENOMIC DNA]</scope>
    <source>
        <strain evidence="3 4">Lmie10</strain>
    </source>
</reference>
<dbReference type="AlphaFoldDB" id="A0A5N7MGM1"/>
<keyword evidence="4" id="KW-1185">Reference proteome</keyword>
<evidence type="ECO:0000313" key="3">
    <source>
        <dbReference type="EMBL" id="MPR26192.1"/>
    </source>
</evidence>
<dbReference type="EMBL" id="VOSK01000042">
    <property type="protein sequence ID" value="MPR26192.1"/>
    <property type="molecule type" value="Genomic_DNA"/>
</dbReference>
<feature type="compositionally biased region" description="Acidic residues" evidence="1">
    <location>
        <begin position="231"/>
        <end position="241"/>
    </location>
</feature>
<proteinExistence type="predicted"/>
<sequence>MPNHVGSSLMISGSSYEIQRFLAKCFSPDPDRPGQRILDFEKITPSHPTVLALESLPDQIWLNGKILLRRVGVDAEANSRSSRISSTKQLRRMSQDDIRSMLEGGKRDDLDPFCVGTARLILECRCATGCYSPYDWSLRNWGTKCNPLYTEIIEMCPEEMEVRFDTAWSAPLPIFRKLGRMFPELEFSIATTDPDMDWALAGSVKGSYSDFWDADVDEIYESVYGEPRPDPEDEDGDWDET</sequence>
<feature type="domain" description="YubB ferredoxin-like" evidence="2">
    <location>
        <begin position="158"/>
        <end position="197"/>
    </location>
</feature>
<dbReference type="InterPro" id="IPR041329">
    <property type="entry name" value="YubB_C"/>
</dbReference>
<dbReference type="Pfam" id="PF18406">
    <property type="entry name" value="DUF1281_C"/>
    <property type="match status" value="1"/>
</dbReference>
<dbReference type="OrthoDB" id="7998277at2"/>
<dbReference type="RefSeq" id="WP_152712273.1">
    <property type="nucleotide sequence ID" value="NZ_VOSJ01000037.1"/>
</dbReference>
<comment type="caution">
    <text evidence="3">The sequence shown here is derived from an EMBL/GenBank/DDBJ whole genome shotgun (WGS) entry which is preliminary data.</text>
</comment>
<evidence type="ECO:0000256" key="1">
    <source>
        <dbReference type="SAM" id="MobiDB-lite"/>
    </source>
</evidence>
<feature type="region of interest" description="Disordered" evidence="1">
    <location>
        <begin position="222"/>
        <end position="241"/>
    </location>
</feature>
<accession>A0A5N7MGM1</accession>
<organism evidence="3 4">
    <name type="scientific">Microvirga tunisiensis</name>
    <dbReference type="NCBI Taxonomy" id="2108360"/>
    <lineage>
        <taxon>Bacteria</taxon>
        <taxon>Pseudomonadati</taxon>
        <taxon>Pseudomonadota</taxon>
        <taxon>Alphaproteobacteria</taxon>
        <taxon>Hyphomicrobiales</taxon>
        <taxon>Methylobacteriaceae</taxon>
        <taxon>Microvirga</taxon>
    </lineage>
</organism>
<evidence type="ECO:0000313" key="4">
    <source>
        <dbReference type="Proteomes" id="UP000403266"/>
    </source>
</evidence>
<evidence type="ECO:0000259" key="2">
    <source>
        <dbReference type="Pfam" id="PF18406"/>
    </source>
</evidence>
<name>A0A5N7MGM1_9HYPH</name>